<evidence type="ECO:0000313" key="1">
    <source>
        <dbReference type="EMBL" id="GHA11875.1"/>
    </source>
</evidence>
<reference evidence="1" key="1">
    <citation type="journal article" date="2014" name="Int. J. Syst. Evol. Microbiol.">
        <title>Complete genome sequence of Corynebacterium casei LMG S-19264T (=DSM 44701T), isolated from a smear-ripened cheese.</title>
        <authorList>
            <consortium name="US DOE Joint Genome Institute (JGI-PGF)"/>
            <person name="Walter F."/>
            <person name="Albersmeier A."/>
            <person name="Kalinowski J."/>
            <person name="Ruckert C."/>
        </authorList>
    </citation>
    <scope>NUCLEOTIDE SEQUENCE</scope>
    <source>
        <strain evidence="1">KCTC 32437</strain>
    </source>
</reference>
<dbReference type="EMBL" id="BMZE01000001">
    <property type="protein sequence ID" value="GHA11875.1"/>
    <property type="molecule type" value="Genomic_DNA"/>
</dbReference>
<name>A0A918RX18_9HYPH</name>
<accession>A0A918RX18</accession>
<protein>
    <submittedName>
        <fullName evidence="1">Uncharacterized protein</fullName>
    </submittedName>
</protein>
<reference evidence="1" key="2">
    <citation type="submission" date="2020-09" db="EMBL/GenBank/DDBJ databases">
        <authorList>
            <person name="Sun Q."/>
            <person name="Kim S."/>
        </authorList>
    </citation>
    <scope>NUCLEOTIDE SEQUENCE</scope>
    <source>
        <strain evidence="1">KCTC 32437</strain>
    </source>
</reference>
<dbReference type="AlphaFoldDB" id="A0A918RX18"/>
<sequence length="55" mass="6263">MAEVSVITDKKALLNWRTNHDLHVLLIMKQHKLTKSQALVQAYHEGAEGLNKRLA</sequence>
<keyword evidence="2" id="KW-1185">Reference proteome</keyword>
<dbReference type="RefSeq" id="WP_189422683.1">
    <property type="nucleotide sequence ID" value="NZ_BMZE01000001.1"/>
</dbReference>
<gene>
    <name evidence="1" type="ORF">GCM10007989_02780</name>
</gene>
<organism evidence="1 2">
    <name type="scientific">Devosia pacifica</name>
    <dbReference type="NCBI Taxonomy" id="1335967"/>
    <lineage>
        <taxon>Bacteria</taxon>
        <taxon>Pseudomonadati</taxon>
        <taxon>Pseudomonadota</taxon>
        <taxon>Alphaproteobacteria</taxon>
        <taxon>Hyphomicrobiales</taxon>
        <taxon>Devosiaceae</taxon>
        <taxon>Devosia</taxon>
    </lineage>
</organism>
<comment type="caution">
    <text evidence="1">The sequence shown here is derived from an EMBL/GenBank/DDBJ whole genome shotgun (WGS) entry which is preliminary data.</text>
</comment>
<dbReference type="Proteomes" id="UP000646579">
    <property type="component" value="Unassembled WGS sequence"/>
</dbReference>
<evidence type="ECO:0000313" key="2">
    <source>
        <dbReference type="Proteomes" id="UP000646579"/>
    </source>
</evidence>
<proteinExistence type="predicted"/>